<proteinExistence type="predicted"/>
<evidence type="ECO:0000313" key="3">
    <source>
        <dbReference type="Proteomes" id="UP001140217"/>
    </source>
</evidence>
<reference evidence="2" key="1">
    <citation type="submission" date="2022-07" db="EMBL/GenBank/DDBJ databases">
        <title>Phylogenomic reconstructions and comparative analyses of Kickxellomycotina fungi.</title>
        <authorList>
            <person name="Reynolds N.K."/>
            <person name="Stajich J.E."/>
            <person name="Barry K."/>
            <person name="Grigoriev I.V."/>
            <person name="Crous P."/>
            <person name="Smith M.E."/>
        </authorList>
    </citation>
    <scope>NUCLEOTIDE SEQUENCE</scope>
    <source>
        <strain evidence="2">NBRC 105414</strain>
    </source>
</reference>
<gene>
    <name evidence="2" type="ORF">H4R18_001715</name>
</gene>
<feature type="region of interest" description="Disordered" evidence="1">
    <location>
        <begin position="53"/>
        <end position="77"/>
    </location>
</feature>
<protein>
    <submittedName>
        <fullName evidence="2">Uncharacterized protein</fullName>
    </submittedName>
</protein>
<accession>A0A9W8HKL7</accession>
<feature type="compositionally biased region" description="Acidic residues" evidence="1">
    <location>
        <begin position="61"/>
        <end position="77"/>
    </location>
</feature>
<comment type="caution">
    <text evidence="2">The sequence shown here is derived from an EMBL/GenBank/DDBJ whole genome shotgun (WGS) entry which is preliminary data.</text>
</comment>
<keyword evidence="3" id="KW-1185">Reference proteome</keyword>
<evidence type="ECO:0000313" key="2">
    <source>
        <dbReference type="EMBL" id="KAJ2783400.1"/>
    </source>
</evidence>
<dbReference type="Proteomes" id="UP001140217">
    <property type="component" value="Unassembled WGS sequence"/>
</dbReference>
<dbReference type="EMBL" id="JANBUL010000048">
    <property type="protein sequence ID" value="KAJ2783400.1"/>
    <property type="molecule type" value="Genomic_DNA"/>
</dbReference>
<evidence type="ECO:0000256" key="1">
    <source>
        <dbReference type="SAM" id="MobiDB-lite"/>
    </source>
</evidence>
<organism evidence="2 3">
    <name type="scientific">Coemansia javaensis</name>
    <dbReference type="NCBI Taxonomy" id="2761396"/>
    <lineage>
        <taxon>Eukaryota</taxon>
        <taxon>Fungi</taxon>
        <taxon>Fungi incertae sedis</taxon>
        <taxon>Zoopagomycota</taxon>
        <taxon>Kickxellomycotina</taxon>
        <taxon>Kickxellomycetes</taxon>
        <taxon>Kickxellales</taxon>
        <taxon>Kickxellaceae</taxon>
        <taxon>Coemansia</taxon>
    </lineage>
</organism>
<sequence>MSDTDIYFHAYSADTEIFEGMLKVHHSEYGIDILDAAFYELISKVSGRMPGDNTMIVDKGTDDDGDTTVVGEDTDRD</sequence>
<dbReference type="AlphaFoldDB" id="A0A9W8HKL7"/>
<name>A0A9W8HKL7_9FUNG</name>